<reference evidence="2" key="1">
    <citation type="journal article" date="2020" name="Stud. Mycol.">
        <title>101 Dothideomycetes genomes: a test case for predicting lifestyles and emergence of pathogens.</title>
        <authorList>
            <person name="Haridas S."/>
            <person name="Albert R."/>
            <person name="Binder M."/>
            <person name="Bloem J."/>
            <person name="Labutti K."/>
            <person name="Salamov A."/>
            <person name="Andreopoulos B."/>
            <person name="Baker S."/>
            <person name="Barry K."/>
            <person name="Bills G."/>
            <person name="Bluhm B."/>
            <person name="Cannon C."/>
            <person name="Castanera R."/>
            <person name="Culley D."/>
            <person name="Daum C."/>
            <person name="Ezra D."/>
            <person name="Gonzalez J."/>
            <person name="Henrissat B."/>
            <person name="Kuo A."/>
            <person name="Liang C."/>
            <person name="Lipzen A."/>
            <person name="Lutzoni F."/>
            <person name="Magnuson J."/>
            <person name="Mondo S."/>
            <person name="Nolan M."/>
            <person name="Ohm R."/>
            <person name="Pangilinan J."/>
            <person name="Park H.-J."/>
            <person name="Ramirez L."/>
            <person name="Alfaro M."/>
            <person name="Sun H."/>
            <person name="Tritt A."/>
            <person name="Yoshinaga Y."/>
            <person name="Zwiers L.-H."/>
            <person name="Turgeon B."/>
            <person name="Goodwin S."/>
            <person name="Spatafora J."/>
            <person name="Crous P."/>
            <person name="Grigoriev I."/>
        </authorList>
    </citation>
    <scope>NUCLEOTIDE SEQUENCE</scope>
    <source>
        <strain evidence="2">CBS 119925</strain>
    </source>
</reference>
<keyword evidence="3" id="KW-1185">Reference proteome</keyword>
<dbReference type="EMBL" id="MU006650">
    <property type="protein sequence ID" value="KAF2741627.1"/>
    <property type="molecule type" value="Genomic_DNA"/>
</dbReference>
<evidence type="ECO:0000313" key="3">
    <source>
        <dbReference type="Proteomes" id="UP000799440"/>
    </source>
</evidence>
<accession>A0A6A6UXA7</accession>
<feature type="coiled-coil region" evidence="1">
    <location>
        <begin position="69"/>
        <end position="107"/>
    </location>
</feature>
<dbReference type="OrthoDB" id="3873085at2759"/>
<evidence type="ECO:0000256" key="1">
    <source>
        <dbReference type="SAM" id="Coils"/>
    </source>
</evidence>
<gene>
    <name evidence="2" type="ORF">M011DRAFT_472926</name>
</gene>
<sequence length="170" mass="18809">MSSSSASRRLRLVEEIIRYHTPADIPCDRCFESGRPCLIMPNSSLKCAECTRLGRPCVNLSWGALDRTREEYQKKVDADEKLLAEVIARLLRNKKILKQAEERARKKVLCLASELRESGEDVDAQFTAPPLDCPAASIGIAFSPAMWETMGLLDSYVATEGTAPAFGDNS</sequence>
<proteinExistence type="predicted"/>
<organism evidence="2 3">
    <name type="scientific">Sporormia fimetaria CBS 119925</name>
    <dbReference type="NCBI Taxonomy" id="1340428"/>
    <lineage>
        <taxon>Eukaryota</taxon>
        <taxon>Fungi</taxon>
        <taxon>Dikarya</taxon>
        <taxon>Ascomycota</taxon>
        <taxon>Pezizomycotina</taxon>
        <taxon>Dothideomycetes</taxon>
        <taxon>Pleosporomycetidae</taxon>
        <taxon>Pleosporales</taxon>
        <taxon>Sporormiaceae</taxon>
        <taxon>Sporormia</taxon>
    </lineage>
</organism>
<dbReference type="Proteomes" id="UP000799440">
    <property type="component" value="Unassembled WGS sequence"/>
</dbReference>
<keyword evidence="1" id="KW-0175">Coiled coil</keyword>
<evidence type="ECO:0000313" key="2">
    <source>
        <dbReference type="EMBL" id="KAF2741627.1"/>
    </source>
</evidence>
<protein>
    <submittedName>
        <fullName evidence="2">Uncharacterized protein</fullName>
    </submittedName>
</protein>
<dbReference type="AlphaFoldDB" id="A0A6A6UXA7"/>
<name>A0A6A6UXA7_9PLEO</name>